<dbReference type="Proteomes" id="UP000499080">
    <property type="component" value="Unassembled WGS sequence"/>
</dbReference>
<dbReference type="AlphaFoldDB" id="A0A4Y2III2"/>
<gene>
    <name evidence="1" type="ORF">AVEN_273228_1</name>
</gene>
<comment type="caution">
    <text evidence="1">The sequence shown here is derived from an EMBL/GenBank/DDBJ whole genome shotgun (WGS) entry which is preliminary data.</text>
</comment>
<dbReference type="EMBL" id="BGPR01106802">
    <property type="protein sequence ID" value="GBM77508.1"/>
    <property type="molecule type" value="Genomic_DNA"/>
</dbReference>
<sequence length="84" mass="9036">MVSISVKVGVDRIMLPSGEAQQLAPAAFMEGKSPYSTTAPTANHGMRSKQQPYLFCKKVALCKQPLASWGPNPELPMLNMGPFG</sequence>
<organism evidence="1 2">
    <name type="scientific">Araneus ventricosus</name>
    <name type="common">Orbweaver spider</name>
    <name type="synonym">Epeira ventricosa</name>
    <dbReference type="NCBI Taxonomy" id="182803"/>
    <lineage>
        <taxon>Eukaryota</taxon>
        <taxon>Metazoa</taxon>
        <taxon>Ecdysozoa</taxon>
        <taxon>Arthropoda</taxon>
        <taxon>Chelicerata</taxon>
        <taxon>Arachnida</taxon>
        <taxon>Araneae</taxon>
        <taxon>Araneomorphae</taxon>
        <taxon>Entelegynae</taxon>
        <taxon>Araneoidea</taxon>
        <taxon>Araneidae</taxon>
        <taxon>Araneus</taxon>
    </lineage>
</organism>
<evidence type="ECO:0000313" key="2">
    <source>
        <dbReference type="Proteomes" id="UP000499080"/>
    </source>
</evidence>
<protein>
    <submittedName>
        <fullName evidence="1">Uncharacterized protein</fullName>
    </submittedName>
</protein>
<name>A0A4Y2III2_ARAVE</name>
<reference evidence="1 2" key="1">
    <citation type="journal article" date="2019" name="Sci. Rep.">
        <title>Orb-weaving spider Araneus ventricosus genome elucidates the spidroin gene catalogue.</title>
        <authorList>
            <person name="Kono N."/>
            <person name="Nakamura H."/>
            <person name="Ohtoshi R."/>
            <person name="Moran D.A.P."/>
            <person name="Shinohara A."/>
            <person name="Yoshida Y."/>
            <person name="Fujiwara M."/>
            <person name="Mori M."/>
            <person name="Tomita M."/>
            <person name="Arakawa K."/>
        </authorList>
    </citation>
    <scope>NUCLEOTIDE SEQUENCE [LARGE SCALE GENOMIC DNA]</scope>
</reference>
<keyword evidence="2" id="KW-1185">Reference proteome</keyword>
<accession>A0A4Y2III2</accession>
<evidence type="ECO:0000313" key="1">
    <source>
        <dbReference type="EMBL" id="GBM77508.1"/>
    </source>
</evidence>
<proteinExistence type="predicted"/>